<dbReference type="AlphaFoldDB" id="A0A1T4MRZ3"/>
<evidence type="ECO:0000313" key="1">
    <source>
        <dbReference type="EMBL" id="OPX56911.1"/>
    </source>
</evidence>
<proteinExistence type="predicted"/>
<organism evidence="1 2">
    <name type="scientific">Oceanospirillum multiglobuliferum</name>
    <dbReference type="NCBI Taxonomy" id="64969"/>
    <lineage>
        <taxon>Bacteria</taxon>
        <taxon>Pseudomonadati</taxon>
        <taxon>Pseudomonadota</taxon>
        <taxon>Gammaproteobacteria</taxon>
        <taxon>Oceanospirillales</taxon>
        <taxon>Oceanospirillaceae</taxon>
        <taxon>Oceanospirillum</taxon>
    </lineage>
</organism>
<name>A0A1T4MRZ3_9GAMM</name>
<keyword evidence="2" id="KW-1185">Reference proteome</keyword>
<dbReference type="RefSeq" id="WP_078744497.1">
    <property type="nucleotide sequence ID" value="NZ_FUXG01000004.1"/>
</dbReference>
<dbReference type="OrthoDB" id="272411at2"/>
<gene>
    <name evidence="1" type="ORF">BTE48_00290</name>
</gene>
<protein>
    <submittedName>
        <fullName evidence="1">Uncharacterized protein</fullName>
    </submittedName>
</protein>
<dbReference type="Pfam" id="PF13665">
    <property type="entry name" value="Tox-PAAR-like"/>
    <property type="match status" value="1"/>
</dbReference>
<dbReference type="EMBL" id="MTSM01000001">
    <property type="protein sequence ID" value="OPX56911.1"/>
    <property type="molecule type" value="Genomic_DNA"/>
</dbReference>
<reference evidence="1 2" key="1">
    <citation type="submission" date="2017-01" db="EMBL/GenBank/DDBJ databases">
        <title>Genome Sequencing of a Marine Spirillum, Oceanospirillum multiglobuliferum ATCC 33336, from Japan.</title>
        <authorList>
            <person name="Carney J.G."/>
            <person name="Trachtenberg A.M."/>
            <person name="Rheaume B.A."/>
            <person name="Linnane J.D."/>
            <person name="Pitts N.L."/>
            <person name="Mykles D.L."/>
            <person name="Maclea K.S."/>
        </authorList>
    </citation>
    <scope>NUCLEOTIDE SEQUENCE [LARGE SCALE GENOMIC DNA]</scope>
    <source>
        <strain evidence="1 2">ATCC 33336</strain>
    </source>
</reference>
<dbReference type="STRING" id="64969.SAMN02745127_00898"/>
<accession>A0A1T4MRZ3</accession>
<sequence length="136" mass="14079">MFANTQQGAMSFMMPDVCKVPAPPAPPIPMPFPNNANSLMANPGTASTKVMISNMPAHSLKTLVPLSMGDTPGVAGGLISSKIMSECRHMMGSMKVMVQGQPATKLSAMTGQNGVPQNGPPGTTIKPAQPKVMLMG</sequence>
<comment type="caution">
    <text evidence="1">The sequence shown here is derived from an EMBL/GenBank/DDBJ whole genome shotgun (WGS) entry which is preliminary data.</text>
</comment>
<dbReference type="Proteomes" id="UP000191418">
    <property type="component" value="Unassembled WGS sequence"/>
</dbReference>
<evidence type="ECO:0000313" key="2">
    <source>
        <dbReference type="Proteomes" id="UP000191418"/>
    </source>
</evidence>